<dbReference type="RefSeq" id="WP_151148591.1">
    <property type="nucleotide sequence ID" value="NZ_WAGX01000008.1"/>
</dbReference>
<dbReference type="Pfam" id="PF01047">
    <property type="entry name" value="MarR"/>
    <property type="match status" value="1"/>
</dbReference>
<dbReference type="GO" id="GO:0003677">
    <property type="term" value="F:DNA binding"/>
    <property type="evidence" value="ECO:0007669"/>
    <property type="project" value="UniProtKB-KW"/>
</dbReference>
<proteinExistence type="predicted"/>
<dbReference type="PRINTS" id="PR00598">
    <property type="entry name" value="HTHMARR"/>
</dbReference>
<dbReference type="EMBL" id="WAGX01000008">
    <property type="protein sequence ID" value="KAB1434504.1"/>
    <property type="molecule type" value="Genomic_DNA"/>
</dbReference>
<name>A0A7V7QHP6_9FIRM</name>
<keyword evidence="6" id="KW-1185">Reference proteome</keyword>
<keyword evidence="1" id="KW-0805">Transcription regulation</keyword>
<dbReference type="InterPro" id="IPR000835">
    <property type="entry name" value="HTH_MarR-typ"/>
</dbReference>
<dbReference type="InterPro" id="IPR036390">
    <property type="entry name" value="WH_DNA-bd_sf"/>
</dbReference>
<evidence type="ECO:0000313" key="6">
    <source>
        <dbReference type="Proteomes" id="UP000461768"/>
    </source>
</evidence>
<protein>
    <submittedName>
        <fullName evidence="5">MarR family transcriptional regulator</fullName>
    </submittedName>
</protein>
<reference evidence="5 6" key="2">
    <citation type="submission" date="2020-02" db="EMBL/GenBank/DDBJ databases">
        <title>Candidatus Galacturonibacter soehngenii shows hetero-acetogenic catabolism of galacturonic acid but lacks a canonical carbon monoxide dehydrogenase/acetyl-CoA synthase complex.</title>
        <authorList>
            <person name="Diender M."/>
            <person name="Stouten G.R."/>
            <person name="Petersen J.F."/>
            <person name="Nielsen P.H."/>
            <person name="Dueholm M.S."/>
            <person name="Pronk J.T."/>
            <person name="Van Loosdrecht M.C.M."/>
        </authorList>
    </citation>
    <scope>NUCLEOTIDE SEQUENCE [LARGE SCALE GENOMIC DNA]</scope>
    <source>
        <strain evidence="5">GalUA</strain>
    </source>
</reference>
<dbReference type="Gene3D" id="1.10.10.10">
    <property type="entry name" value="Winged helix-like DNA-binding domain superfamily/Winged helix DNA-binding domain"/>
    <property type="match status" value="1"/>
</dbReference>
<organism evidence="5 6">
    <name type="scientific">Candidatus Galacturonatibacter soehngenii</name>
    <dbReference type="NCBI Taxonomy" id="2307010"/>
    <lineage>
        <taxon>Bacteria</taxon>
        <taxon>Bacillati</taxon>
        <taxon>Bacillota</taxon>
        <taxon>Clostridia</taxon>
        <taxon>Lachnospirales</taxon>
        <taxon>Lachnospiraceae</taxon>
        <taxon>Candidatus Galacturonatibacter</taxon>
    </lineage>
</organism>
<evidence type="ECO:0000259" key="4">
    <source>
        <dbReference type="PROSITE" id="PS50995"/>
    </source>
</evidence>
<sequence>MGDDSGKLVIALSRSHNALFTLIEKNIRGFGLTVSEFGVLEALLHKGELPVQQLRKKVLVTSGSMTYIVDKLQEKGYVKRYKCKEDARIWFVRLTDIGQEFIAKIYQEHEIFLKEILSDIAAEDKEGLIQALFQLKDSLDKKSIE</sequence>
<dbReference type="PROSITE" id="PS50995">
    <property type="entry name" value="HTH_MARR_2"/>
    <property type="match status" value="1"/>
</dbReference>
<dbReference type="SUPFAM" id="SSF46785">
    <property type="entry name" value="Winged helix' DNA-binding domain"/>
    <property type="match status" value="1"/>
</dbReference>
<dbReference type="PANTHER" id="PTHR42756">
    <property type="entry name" value="TRANSCRIPTIONAL REGULATOR, MARR"/>
    <property type="match status" value="1"/>
</dbReference>
<dbReference type="AlphaFoldDB" id="A0A7V7QHP6"/>
<evidence type="ECO:0000256" key="3">
    <source>
        <dbReference type="ARBA" id="ARBA00023163"/>
    </source>
</evidence>
<dbReference type="Proteomes" id="UP000461768">
    <property type="component" value="Unassembled WGS sequence"/>
</dbReference>
<dbReference type="SMART" id="SM00347">
    <property type="entry name" value="HTH_MARR"/>
    <property type="match status" value="1"/>
</dbReference>
<dbReference type="OrthoDB" id="2323705at2"/>
<evidence type="ECO:0000256" key="2">
    <source>
        <dbReference type="ARBA" id="ARBA00023125"/>
    </source>
</evidence>
<reference evidence="5 6" key="1">
    <citation type="submission" date="2019-09" db="EMBL/GenBank/DDBJ databases">
        <authorList>
            <person name="Valk L.C."/>
        </authorList>
    </citation>
    <scope>NUCLEOTIDE SEQUENCE [LARGE SCALE GENOMIC DNA]</scope>
    <source>
        <strain evidence="5">GalUA</strain>
    </source>
</reference>
<keyword evidence="2" id="KW-0238">DNA-binding</keyword>
<dbReference type="GO" id="GO:0003700">
    <property type="term" value="F:DNA-binding transcription factor activity"/>
    <property type="evidence" value="ECO:0007669"/>
    <property type="project" value="InterPro"/>
</dbReference>
<gene>
    <name evidence="5" type="ORF">F7O84_18645</name>
</gene>
<dbReference type="InterPro" id="IPR036388">
    <property type="entry name" value="WH-like_DNA-bd_sf"/>
</dbReference>
<evidence type="ECO:0000313" key="5">
    <source>
        <dbReference type="EMBL" id="KAB1434504.1"/>
    </source>
</evidence>
<keyword evidence="3" id="KW-0804">Transcription</keyword>
<comment type="caution">
    <text evidence="5">The sequence shown here is derived from an EMBL/GenBank/DDBJ whole genome shotgun (WGS) entry which is preliminary data.</text>
</comment>
<evidence type="ECO:0000256" key="1">
    <source>
        <dbReference type="ARBA" id="ARBA00023015"/>
    </source>
</evidence>
<accession>A0A7V7QHP6</accession>
<feature type="domain" description="HTH marR-type" evidence="4">
    <location>
        <begin position="5"/>
        <end position="137"/>
    </location>
</feature>
<dbReference type="PANTHER" id="PTHR42756:SF1">
    <property type="entry name" value="TRANSCRIPTIONAL REPRESSOR OF EMRAB OPERON"/>
    <property type="match status" value="1"/>
</dbReference>